<reference evidence="5" key="1">
    <citation type="submission" date="2022-11" db="UniProtKB">
        <authorList>
            <consortium name="WormBaseParasite"/>
        </authorList>
    </citation>
    <scope>IDENTIFICATION</scope>
</reference>
<feature type="signal peptide" evidence="2">
    <location>
        <begin position="1"/>
        <end position="24"/>
    </location>
</feature>
<feature type="domain" description="ShKT" evidence="3">
    <location>
        <begin position="68"/>
        <end position="104"/>
    </location>
</feature>
<dbReference type="PROSITE" id="PS51670">
    <property type="entry name" value="SHKT"/>
    <property type="match status" value="1"/>
</dbReference>
<organism evidence="4 5">
    <name type="scientific">Acrobeloides nanus</name>
    <dbReference type="NCBI Taxonomy" id="290746"/>
    <lineage>
        <taxon>Eukaryota</taxon>
        <taxon>Metazoa</taxon>
        <taxon>Ecdysozoa</taxon>
        <taxon>Nematoda</taxon>
        <taxon>Chromadorea</taxon>
        <taxon>Rhabditida</taxon>
        <taxon>Tylenchina</taxon>
        <taxon>Cephalobomorpha</taxon>
        <taxon>Cephaloboidea</taxon>
        <taxon>Cephalobidae</taxon>
        <taxon>Acrobeloides</taxon>
    </lineage>
</organism>
<evidence type="ECO:0000259" key="3">
    <source>
        <dbReference type="PROSITE" id="PS51670"/>
    </source>
</evidence>
<dbReference type="SMART" id="SM00254">
    <property type="entry name" value="ShKT"/>
    <property type="match status" value="2"/>
</dbReference>
<evidence type="ECO:0000256" key="1">
    <source>
        <dbReference type="PROSITE-ProRule" id="PRU01005"/>
    </source>
</evidence>
<feature type="chain" id="PRO_5037457173" evidence="2">
    <location>
        <begin position="25"/>
        <end position="296"/>
    </location>
</feature>
<evidence type="ECO:0000256" key="2">
    <source>
        <dbReference type="SAM" id="SignalP"/>
    </source>
</evidence>
<proteinExistence type="predicted"/>
<sequence length="296" mass="30611">MDHIHSLALFCCVTFGILFSTISSQSTLCIGFCNIATQTNTCPSNYQCLNLTTSPIDSGCCPIPPERCIDHNVNCPTWASNGFCLNGFWTAANKLSCRKSCGLCTPTSNSTCFDKNTTSITFNSRNNSLCEVWARNGFCGSKTFYGAYVRQTCNASCGCTNITEPLSFCQQLAGKGAAIGPCVGTCTGAVGTCIVTDPTQTGDCCNIAKTATGITCDSILAKNISPCGIGGTFTCPNGASCICDTSDVCNCCQTRNATALVCGTNIGSIGPTTACAAAAPFCPTGQQCIGGQCCVV</sequence>
<dbReference type="AlphaFoldDB" id="A0A914EJ89"/>
<comment type="caution">
    <text evidence="1">Lacks conserved residue(s) required for the propagation of feature annotation.</text>
</comment>
<keyword evidence="2" id="KW-0732">Signal</keyword>
<dbReference type="WBParaSite" id="ACRNAN_scaffold8527.g20136.t1">
    <property type="protein sequence ID" value="ACRNAN_scaffold8527.g20136.t1"/>
    <property type="gene ID" value="ACRNAN_scaffold8527.g20136"/>
</dbReference>
<dbReference type="Gene3D" id="1.10.10.1940">
    <property type="match status" value="1"/>
</dbReference>
<protein>
    <submittedName>
        <fullName evidence="5">ShKT domain-containing protein</fullName>
    </submittedName>
</protein>
<keyword evidence="4" id="KW-1185">Reference proteome</keyword>
<name>A0A914EJ89_9BILA</name>
<dbReference type="Pfam" id="PF01549">
    <property type="entry name" value="ShK"/>
    <property type="match status" value="2"/>
</dbReference>
<accession>A0A914EJ89</accession>
<evidence type="ECO:0000313" key="4">
    <source>
        <dbReference type="Proteomes" id="UP000887540"/>
    </source>
</evidence>
<evidence type="ECO:0000313" key="5">
    <source>
        <dbReference type="WBParaSite" id="ACRNAN_scaffold8527.g20136.t1"/>
    </source>
</evidence>
<dbReference type="Proteomes" id="UP000887540">
    <property type="component" value="Unplaced"/>
</dbReference>
<dbReference type="InterPro" id="IPR003582">
    <property type="entry name" value="ShKT_dom"/>
</dbReference>